<evidence type="ECO:0000256" key="4">
    <source>
        <dbReference type="ARBA" id="ARBA00010871"/>
    </source>
</evidence>
<dbReference type="EMBL" id="JBGQPK010000023">
    <property type="protein sequence ID" value="MFL2029373.1"/>
    <property type="molecule type" value="Genomic_DNA"/>
</dbReference>
<dbReference type="NCBIfam" id="TIGR01205">
    <property type="entry name" value="D_ala_D_alaTIGR"/>
    <property type="match status" value="1"/>
</dbReference>
<evidence type="ECO:0000313" key="17">
    <source>
        <dbReference type="EMBL" id="MFL2029373.1"/>
    </source>
</evidence>
<keyword evidence="5 14" id="KW-0963">Cytoplasm</keyword>
<evidence type="ECO:0000256" key="2">
    <source>
        <dbReference type="ARBA" id="ARBA00001946"/>
    </source>
</evidence>
<reference evidence="17 18" key="1">
    <citation type="submission" date="2024-08" db="EMBL/GenBank/DDBJ databases">
        <authorList>
            <person name="Arias E."/>
        </authorList>
    </citation>
    <scope>NUCLEOTIDE SEQUENCE [LARGE SCALE GENOMIC DNA]</scope>
    <source>
        <strain evidence="17 18">FAM 25317</strain>
    </source>
</reference>
<evidence type="ECO:0000256" key="9">
    <source>
        <dbReference type="ARBA" id="ARBA00022840"/>
    </source>
</evidence>
<dbReference type="PROSITE" id="PS50975">
    <property type="entry name" value="ATP_GRASP"/>
    <property type="match status" value="1"/>
</dbReference>
<dbReference type="InterPro" id="IPR005905">
    <property type="entry name" value="D_ala_D_ala"/>
</dbReference>
<dbReference type="NCBIfam" id="NF002378">
    <property type="entry name" value="PRK01372.1"/>
    <property type="match status" value="1"/>
</dbReference>
<gene>
    <name evidence="14" type="primary">ddl</name>
    <name evidence="17" type="ORF">ACEN34_07050</name>
</gene>
<dbReference type="GO" id="GO:0008716">
    <property type="term" value="F:D-alanine-D-alanine ligase activity"/>
    <property type="evidence" value="ECO:0007669"/>
    <property type="project" value="UniProtKB-EC"/>
</dbReference>
<dbReference type="PIRSF" id="PIRSF039102">
    <property type="entry name" value="Ddl/VanB"/>
    <property type="match status" value="1"/>
</dbReference>
<evidence type="ECO:0000256" key="12">
    <source>
        <dbReference type="ARBA" id="ARBA00023211"/>
    </source>
</evidence>
<evidence type="ECO:0000256" key="13">
    <source>
        <dbReference type="ARBA" id="ARBA00023316"/>
    </source>
</evidence>
<dbReference type="HAMAP" id="MF_00047">
    <property type="entry name" value="Dala_Dala_lig"/>
    <property type="match status" value="1"/>
</dbReference>
<dbReference type="RefSeq" id="WP_407137386.1">
    <property type="nucleotide sequence ID" value="NZ_JBGQPK010000023.1"/>
</dbReference>
<evidence type="ECO:0000256" key="7">
    <source>
        <dbReference type="ARBA" id="ARBA00022723"/>
    </source>
</evidence>
<dbReference type="Pfam" id="PF01820">
    <property type="entry name" value="Dala_Dala_lig_N"/>
    <property type="match status" value="1"/>
</dbReference>
<dbReference type="PROSITE" id="PS00843">
    <property type="entry name" value="DALA_DALA_LIGASE_1"/>
    <property type="match status" value="1"/>
</dbReference>
<evidence type="ECO:0000256" key="1">
    <source>
        <dbReference type="ARBA" id="ARBA00001936"/>
    </source>
</evidence>
<evidence type="ECO:0000256" key="11">
    <source>
        <dbReference type="ARBA" id="ARBA00022984"/>
    </source>
</evidence>
<dbReference type="PANTHER" id="PTHR23132:SF23">
    <property type="entry name" value="D-ALANINE--D-ALANINE LIGASE B"/>
    <property type="match status" value="1"/>
</dbReference>
<evidence type="ECO:0000256" key="8">
    <source>
        <dbReference type="ARBA" id="ARBA00022741"/>
    </source>
</evidence>
<evidence type="ECO:0000256" key="6">
    <source>
        <dbReference type="ARBA" id="ARBA00022598"/>
    </source>
</evidence>
<dbReference type="EC" id="6.3.2.4" evidence="14"/>
<comment type="catalytic activity">
    <reaction evidence="14">
        <text>2 D-alanine + ATP = D-alanyl-D-alanine + ADP + phosphate + H(+)</text>
        <dbReference type="Rhea" id="RHEA:11224"/>
        <dbReference type="ChEBI" id="CHEBI:15378"/>
        <dbReference type="ChEBI" id="CHEBI:30616"/>
        <dbReference type="ChEBI" id="CHEBI:43474"/>
        <dbReference type="ChEBI" id="CHEBI:57416"/>
        <dbReference type="ChEBI" id="CHEBI:57822"/>
        <dbReference type="ChEBI" id="CHEBI:456216"/>
        <dbReference type="EC" id="6.3.2.4"/>
    </reaction>
</comment>
<dbReference type="SUPFAM" id="SSF56059">
    <property type="entry name" value="Glutathione synthetase ATP-binding domain-like"/>
    <property type="match status" value="1"/>
</dbReference>
<dbReference type="PANTHER" id="PTHR23132">
    <property type="entry name" value="D-ALANINE--D-ALANINE LIGASE"/>
    <property type="match status" value="1"/>
</dbReference>
<evidence type="ECO:0000256" key="14">
    <source>
        <dbReference type="HAMAP-Rule" id="MF_00047"/>
    </source>
</evidence>
<dbReference type="InterPro" id="IPR011095">
    <property type="entry name" value="Dala_Dala_lig_C"/>
</dbReference>
<evidence type="ECO:0000256" key="10">
    <source>
        <dbReference type="ARBA" id="ARBA00022960"/>
    </source>
</evidence>
<dbReference type="InterPro" id="IPR000291">
    <property type="entry name" value="D-Ala_lig_Van_CS"/>
</dbReference>
<evidence type="ECO:0000256" key="15">
    <source>
        <dbReference type="PROSITE-ProRule" id="PRU00409"/>
    </source>
</evidence>
<keyword evidence="10 14" id="KW-0133">Cell shape</keyword>
<dbReference type="InterPro" id="IPR011761">
    <property type="entry name" value="ATP-grasp"/>
</dbReference>
<dbReference type="Gene3D" id="3.30.1490.20">
    <property type="entry name" value="ATP-grasp fold, A domain"/>
    <property type="match status" value="1"/>
</dbReference>
<comment type="caution">
    <text evidence="17">The sequence shown here is derived from an EMBL/GenBank/DDBJ whole genome shotgun (WGS) entry which is preliminary data.</text>
</comment>
<keyword evidence="8 15" id="KW-0547">Nucleotide-binding</keyword>
<dbReference type="InterPro" id="IPR013815">
    <property type="entry name" value="ATP_grasp_subdomain_1"/>
</dbReference>
<evidence type="ECO:0000313" key="18">
    <source>
        <dbReference type="Proteomes" id="UP001625389"/>
    </source>
</evidence>
<dbReference type="SUPFAM" id="SSF52440">
    <property type="entry name" value="PreATP-grasp domain"/>
    <property type="match status" value="1"/>
</dbReference>
<sequence length="346" mass="37167">MKIVVLAGGRSPERNVSLSSSVMITNALREKGHAAVLIDLFLGDELQDVQTIDQVFQRAWVPRDYAISTEILTVAAIDQLRTDGSKALFGPNVLAICQAADMVFLGLHGEDGENGKVQATFDLFGIRYTGSSALASGVAMDKRLSKQLLLQQQIKTPGYVIAKKGQPQPALAFGFPVVVKPANGGSSIGMQIVADQAELAAALPIAFQFDANVVLEEYVAGREFSVGILNGVALPAIEISVDDGWYDYTHKYQDHGANYQTPPAIPAAVHQQMQKMALVTMAVLGLTNYGRVDFLWRAPEIYVIEANSLPGMTPHSLLPQEAAASGINYAELCEQIVAGKLALLDK</sequence>
<comment type="subcellular location">
    <subcellularLocation>
        <location evidence="3 14">Cytoplasm</location>
    </subcellularLocation>
</comment>
<comment type="pathway">
    <text evidence="14">Cell wall biogenesis; peptidoglycan biosynthesis.</text>
</comment>
<evidence type="ECO:0000256" key="5">
    <source>
        <dbReference type="ARBA" id="ARBA00022490"/>
    </source>
</evidence>
<keyword evidence="13 14" id="KW-0961">Cell wall biogenesis/degradation</keyword>
<protein>
    <recommendedName>
        <fullName evidence="14">D-alanine--D-alanine ligase</fullName>
        <ecNumber evidence="14">6.3.2.4</ecNumber>
    </recommendedName>
    <alternativeName>
        <fullName evidence="14">D-Ala-D-Ala ligase</fullName>
    </alternativeName>
    <alternativeName>
        <fullName evidence="14">D-alanylalanine synthetase</fullName>
    </alternativeName>
</protein>
<comment type="cofactor">
    <cofactor evidence="1">
        <name>Mn(2+)</name>
        <dbReference type="ChEBI" id="CHEBI:29035"/>
    </cofactor>
</comment>
<keyword evidence="9 15" id="KW-0067">ATP-binding</keyword>
<proteinExistence type="inferred from homology"/>
<comment type="function">
    <text evidence="14">Cell wall formation.</text>
</comment>
<keyword evidence="18" id="KW-1185">Reference proteome</keyword>
<accession>A0ABW8UDB3</accession>
<keyword evidence="11 14" id="KW-0573">Peptidoglycan synthesis</keyword>
<name>A0ABW8UDB3_9LACO</name>
<dbReference type="Proteomes" id="UP001625389">
    <property type="component" value="Unassembled WGS sequence"/>
</dbReference>
<feature type="domain" description="ATP-grasp" evidence="16">
    <location>
        <begin position="146"/>
        <end position="338"/>
    </location>
</feature>
<evidence type="ECO:0000259" key="16">
    <source>
        <dbReference type="PROSITE" id="PS50975"/>
    </source>
</evidence>
<dbReference type="InterPro" id="IPR016185">
    <property type="entry name" value="PreATP-grasp_dom_sf"/>
</dbReference>
<keyword evidence="7" id="KW-0479">Metal-binding</keyword>
<comment type="cofactor">
    <cofactor evidence="2">
        <name>Mg(2+)</name>
        <dbReference type="ChEBI" id="CHEBI:18420"/>
    </cofactor>
</comment>
<keyword evidence="6 14" id="KW-0436">Ligase</keyword>
<keyword evidence="12" id="KW-0464">Manganese</keyword>
<dbReference type="InterPro" id="IPR011127">
    <property type="entry name" value="Dala_Dala_lig_N"/>
</dbReference>
<evidence type="ECO:0000256" key="3">
    <source>
        <dbReference type="ARBA" id="ARBA00004496"/>
    </source>
</evidence>
<dbReference type="Pfam" id="PF07478">
    <property type="entry name" value="Dala_Dala_lig_C"/>
    <property type="match status" value="1"/>
</dbReference>
<comment type="similarity">
    <text evidence="4 14">Belongs to the D-alanine--D-alanine ligase family.</text>
</comment>
<dbReference type="Gene3D" id="3.30.470.20">
    <property type="entry name" value="ATP-grasp fold, B domain"/>
    <property type="match status" value="1"/>
</dbReference>
<organism evidence="17 18">
    <name type="scientific">Loigolactobacillus zhaoyuanensis</name>
    <dbReference type="NCBI Taxonomy" id="2486017"/>
    <lineage>
        <taxon>Bacteria</taxon>
        <taxon>Bacillati</taxon>
        <taxon>Bacillota</taxon>
        <taxon>Bacilli</taxon>
        <taxon>Lactobacillales</taxon>
        <taxon>Lactobacillaceae</taxon>
        <taxon>Loigolactobacillus</taxon>
    </lineage>
</organism>
<dbReference type="Gene3D" id="3.40.50.20">
    <property type="match status" value="1"/>
</dbReference>